<protein>
    <recommendedName>
        <fullName evidence="5">Secreted protein</fullName>
    </recommendedName>
</protein>
<evidence type="ECO:0000313" key="3">
    <source>
        <dbReference type="EMBL" id="MEA5361749.1"/>
    </source>
</evidence>
<gene>
    <name evidence="3" type="ORF">VA596_19570</name>
</gene>
<name>A0ABU5R7V6_9PSEU</name>
<dbReference type="Proteomes" id="UP001304298">
    <property type="component" value="Unassembled WGS sequence"/>
</dbReference>
<dbReference type="EMBL" id="JAYFSI010000004">
    <property type="protein sequence ID" value="MEA5361749.1"/>
    <property type="molecule type" value="Genomic_DNA"/>
</dbReference>
<comment type="caution">
    <text evidence="3">The sequence shown here is derived from an EMBL/GenBank/DDBJ whole genome shotgun (WGS) entry which is preliminary data.</text>
</comment>
<feature type="transmembrane region" description="Helical" evidence="2">
    <location>
        <begin position="60"/>
        <end position="80"/>
    </location>
</feature>
<keyword evidence="2" id="KW-1133">Transmembrane helix</keyword>
<keyword evidence="2" id="KW-0472">Membrane</keyword>
<feature type="transmembrane region" description="Helical" evidence="2">
    <location>
        <begin position="442"/>
        <end position="465"/>
    </location>
</feature>
<proteinExistence type="predicted"/>
<accession>A0ABU5R7V6</accession>
<evidence type="ECO:0000313" key="4">
    <source>
        <dbReference type="Proteomes" id="UP001304298"/>
    </source>
</evidence>
<keyword evidence="4" id="KW-1185">Reference proteome</keyword>
<feature type="region of interest" description="Disordered" evidence="1">
    <location>
        <begin position="1"/>
        <end position="34"/>
    </location>
</feature>
<sequence length="473" mass="49279">MTSTATAPGPTAPAPGPAPPSPPDGRDRAGGRSGLLGLLDLPGQGIRAIIRSAATTPGRLTVIAVGLVLLALVAGLVATLSVQNRDNTITGVIDHREPLAAASQQVYRSLSDADATAASAFLSIGTEPPELRQRYERDIAEAGAALAKAASDSGDVADAAGPVDVLNQSLPVYTGLVETARSNNRLGYPVGASYLREASELMRAKILPAAQDLYRVDTEKLIEEQDSATGFPWLAVILMVALLAALVVAQVYLTRRTNRLLNVGLVVATAAVVVSLLWGSVALIVQGSLVGGGQDDGSHRVDVLVRARIAALQARADETLTLVARGDGAAYEKDFGTNAVQLAGADGQGGLLAEARSLIPDGDGAKKVADATKAANDWFQAHKQVRSRDDSGQYQEAVDLAVLEDKTDGSAPAFRRLDDSLQDAIDVGRQEFLDSTHNGDRALTLLAPGLAVLAIVAAAGVTMGIRERLREYR</sequence>
<evidence type="ECO:0008006" key="5">
    <source>
        <dbReference type="Google" id="ProtNLM"/>
    </source>
</evidence>
<organism evidence="3 4">
    <name type="scientific">Amycolatopsis heterodermiae</name>
    <dbReference type="NCBI Taxonomy" id="3110235"/>
    <lineage>
        <taxon>Bacteria</taxon>
        <taxon>Bacillati</taxon>
        <taxon>Actinomycetota</taxon>
        <taxon>Actinomycetes</taxon>
        <taxon>Pseudonocardiales</taxon>
        <taxon>Pseudonocardiaceae</taxon>
        <taxon>Amycolatopsis</taxon>
    </lineage>
</organism>
<keyword evidence="2" id="KW-0812">Transmembrane</keyword>
<feature type="compositionally biased region" description="Pro residues" evidence="1">
    <location>
        <begin position="10"/>
        <end position="23"/>
    </location>
</feature>
<evidence type="ECO:0000256" key="2">
    <source>
        <dbReference type="SAM" id="Phobius"/>
    </source>
</evidence>
<reference evidence="3 4" key="1">
    <citation type="submission" date="2023-12" db="EMBL/GenBank/DDBJ databases">
        <title>Amycolatopsis sp. V23-08.</title>
        <authorList>
            <person name="Somphong A."/>
        </authorList>
    </citation>
    <scope>NUCLEOTIDE SEQUENCE [LARGE SCALE GENOMIC DNA]</scope>
    <source>
        <strain evidence="3 4">V23-08</strain>
    </source>
</reference>
<dbReference type="RefSeq" id="WP_323329166.1">
    <property type="nucleotide sequence ID" value="NZ_JAYFSI010000004.1"/>
</dbReference>
<feature type="transmembrane region" description="Helical" evidence="2">
    <location>
        <begin position="231"/>
        <end position="253"/>
    </location>
</feature>
<feature type="transmembrane region" description="Helical" evidence="2">
    <location>
        <begin position="260"/>
        <end position="285"/>
    </location>
</feature>
<evidence type="ECO:0000256" key="1">
    <source>
        <dbReference type="SAM" id="MobiDB-lite"/>
    </source>
</evidence>